<dbReference type="NCBIfam" id="TIGR00231">
    <property type="entry name" value="small_GTP"/>
    <property type="match status" value="1"/>
</dbReference>
<dbReference type="PANTHER" id="PTHR24071">
    <property type="entry name" value="RAN GTPASE"/>
    <property type="match status" value="1"/>
</dbReference>
<dbReference type="GO" id="GO:0003924">
    <property type="term" value="F:GTPase activity"/>
    <property type="evidence" value="ECO:0007669"/>
    <property type="project" value="InterPro"/>
</dbReference>
<dbReference type="CDD" id="cd00877">
    <property type="entry name" value="Ran"/>
    <property type="match status" value="1"/>
</dbReference>
<dbReference type="GO" id="GO:0006606">
    <property type="term" value="P:protein import into nucleus"/>
    <property type="evidence" value="ECO:0007669"/>
    <property type="project" value="TreeGrafter"/>
</dbReference>
<dbReference type="GO" id="GO:0005737">
    <property type="term" value="C:cytoplasm"/>
    <property type="evidence" value="ECO:0007669"/>
    <property type="project" value="TreeGrafter"/>
</dbReference>
<dbReference type="SMART" id="SM00176">
    <property type="entry name" value="RAN"/>
    <property type="match status" value="1"/>
</dbReference>
<comment type="subcellular location">
    <subcellularLocation>
        <location evidence="1 8">Nucleus</location>
    </subcellularLocation>
</comment>
<evidence type="ECO:0000256" key="6">
    <source>
        <dbReference type="ARBA" id="ARBA00023134"/>
    </source>
</evidence>
<dbReference type="SUPFAM" id="SSF52540">
    <property type="entry name" value="P-loop containing nucleoside triphosphate hydrolases"/>
    <property type="match status" value="1"/>
</dbReference>
<evidence type="ECO:0000256" key="8">
    <source>
        <dbReference type="RuleBase" id="RU363057"/>
    </source>
</evidence>
<protein>
    <recommendedName>
        <fullName evidence="8">GTP-binding nuclear protein</fullName>
    </recommendedName>
</protein>
<evidence type="ECO:0000256" key="7">
    <source>
        <dbReference type="ARBA" id="ARBA00023242"/>
    </source>
</evidence>
<dbReference type="Pfam" id="PF00071">
    <property type="entry name" value="Ras"/>
    <property type="match status" value="1"/>
</dbReference>
<organism evidence="9 10">
    <name type="scientific">Dermatophagoides pteronyssinus</name>
    <name type="common">European house dust mite</name>
    <dbReference type="NCBI Taxonomy" id="6956"/>
    <lineage>
        <taxon>Eukaryota</taxon>
        <taxon>Metazoa</taxon>
        <taxon>Ecdysozoa</taxon>
        <taxon>Arthropoda</taxon>
        <taxon>Chelicerata</taxon>
        <taxon>Arachnida</taxon>
        <taxon>Acari</taxon>
        <taxon>Acariformes</taxon>
        <taxon>Sarcoptiformes</taxon>
        <taxon>Astigmata</taxon>
        <taxon>Psoroptidia</taxon>
        <taxon>Analgoidea</taxon>
        <taxon>Pyroglyphidae</taxon>
        <taxon>Dermatophagoidinae</taxon>
        <taxon>Dermatophagoides</taxon>
    </lineage>
</organism>
<accession>A0A6P6XLX1</accession>
<evidence type="ECO:0000256" key="3">
    <source>
        <dbReference type="ARBA" id="ARBA00022448"/>
    </source>
</evidence>
<keyword evidence="3 8" id="KW-0813">Transport</keyword>
<dbReference type="PROSITE" id="PS51421">
    <property type="entry name" value="RAS"/>
    <property type="match status" value="1"/>
</dbReference>
<dbReference type="OMA" id="RRVCKNI"/>
<comment type="similarity">
    <text evidence="2 8">Belongs to the small GTPase superfamily. Ran family.</text>
</comment>
<dbReference type="FunFam" id="3.40.50.300:FF:000369">
    <property type="entry name" value="GTP-binding nuclear protein"/>
    <property type="match status" value="1"/>
</dbReference>
<keyword evidence="5 8" id="KW-0653">Protein transport</keyword>
<dbReference type="KEGG" id="dpte:113788695"/>
<dbReference type="PROSITE" id="PS51419">
    <property type="entry name" value="RAB"/>
    <property type="match status" value="1"/>
</dbReference>
<reference evidence="10" key="1">
    <citation type="submission" date="2025-08" db="UniProtKB">
        <authorList>
            <consortium name="RefSeq"/>
        </authorList>
    </citation>
    <scope>IDENTIFICATION</scope>
    <source>
        <strain evidence="10">Airmid</strain>
    </source>
</reference>
<name>A0A6P6XLX1_DERPT</name>
<sequence>MSNAYRSTRFSACWQAARSTGRSTCTKKRLPVGNLCISTRSKDRQLFKIIVVGDGAVGKTTFVKRHLTGEFEKKYAATVGAEVYPMKFFTNYGPIVFEVWDTAGQEKLAGLRDAYYVAAQGAILMFDVTNRTSYKNLPSWYRDVVRVCNKIPIVLLGNKVDVFERVVKAKSVNFHRRHSCQYYEVSAKTNYNFERPFLWLARRLTGQVALEFVGEYAHKPEFVMNPSLIAKNEAELAAAANAQIEDDDEDAL</sequence>
<keyword evidence="9" id="KW-1185">Reference proteome</keyword>
<evidence type="ECO:0000256" key="2">
    <source>
        <dbReference type="ARBA" id="ARBA00008028"/>
    </source>
</evidence>
<dbReference type="GO" id="GO:0005634">
    <property type="term" value="C:nucleus"/>
    <property type="evidence" value="ECO:0007669"/>
    <property type="project" value="UniProtKB-SubCell"/>
</dbReference>
<keyword evidence="4 8" id="KW-0547">Nucleotide-binding</keyword>
<dbReference type="Gene3D" id="3.40.50.300">
    <property type="entry name" value="P-loop containing nucleotide triphosphate hydrolases"/>
    <property type="match status" value="1"/>
</dbReference>
<evidence type="ECO:0000256" key="5">
    <source>
        <dbReference type="ARBA" id="ARBA00022927"/>
    </source>
</evidence>
<dbReference type="SMART" id="SM00173">
    <property type="entry name" value="RAS"/>
    <property type="match status" value="1"/>
</dbReference>
<dbReference type="RefSeq" id="XP_027193961.1">
    <property type="nucleotide sequence ID" value="XM_027338160.1"/>
</dbReference>
<dbReference type="InterPro" id="IPR027417">
    <property type="entry name" value="P-loop_NTPase"/>
</dbReference>
<dbReference type="OrthoDB" id="48625at2759"/>
<evidence type="ECO:0000313" key="9">
    <source>
        <dbReference type="Proteomes" id="UP000515146"/>
    </source>
</evidence>
<proteinExistence type="inferred from homology"/>
<evidence type="ECO:0000313" key="10">
    <source>
        <dbReference type="RefSeq" id="XP_027193961.1"/>
    </source>
</evidence>
<evidence type="ECO:0000256" key="1">
    <source>
        <dbReference type="ARBA" id="ARBA00004123"/>
    </source>
</evidence>
<gene>
    <name evidence="10" type="primary">LOC113788695</name>
</gene>
<dbReference type="SMART" id="SM00175">
    <property type="entry name" value="RAB"/>
    <property type="match status" value="1"/>
</dbReference>
<dbReference type="PANTHER" id="PTHR24071:SF0">
    <property type="entry name" value="GTP-BINDING NUCLEAR PROTEIN RAN"/>
    <property type="match status" value="1"/>
</dbReference>
<dbReference type="SMART" id="SM00174">
    <property type="entry name" value="RHO"/>
    <property type="match status" value="1"/>
</dbReference>
<dbReference type="InParanoid" id="A0A6P6XLX1"/>
<evidence type="ECO:0000256" key="4">
    <source>
        <dbReference type="ARBA" id="ARBA00022741"/>
    </source>
</evidence>
<dbReference type="GO" id="GO:0000054">
    <property type="term" value="P:ribosomal subunit export from nucleus"/>
    <property type="evidence" value="ECO:0007669"/>
    <property type="project" value="TreeGrafter"/>
</dbReference>
<dbReference type="AlphaFoldDB" id="A0A6P6XLX1"/>
<keyword evidence="7 8" id="KW-0539">Nucleus</keyword>
<dbReference type="PROSITE" id="PS51418">
    <property type="entry name" value="RAN"/>
    <property type="match status" value="1"/>
</dbReference>
<dbReference type="InterPro" id="IPR002041">
    <property type="entry name" value="Ran_GTPase"/>
</dbReference>
<dbReference type="PRINTS" id="PR00627">
    <property type="entry name" value="GTPRANTC4"/>
</dbReference>
<dbReference type="InterPro" id="IPR005225">
    <property type="entry name" value="Small_GTP-bd"/>
</dbReference>
<dbReference type="GO" id="GO:0005525">
    <property type="term" value="F:GTP binding"/>
    <property type="evidence" value="ECO:0007669"/>
    <property type="project" value="UniProtKB-KW"/>
</dbReference>
<dbReference type="Proteomes" id="UP000515146">
    <property type="component" value="Unplaced"/>
</dbReference>
<keyword evidence="6 8" id="KW-0342">GTP-binding</keyword>
<dbReference type="InterPro" id="IPR001806">
    <property type="entry name" value="Small_GTPase"/>
</dbReference>
<comment type="function">
    <text evidence="8">GTP-binding protein involved in nucleocytoplasmic transport. Required for the import of protein into the nucleus and also for RNA export. Involved in chromatin condensation and control of cell cycle.</text>
</comment>